<dbReference type="SUPFAM" id="SSF74788">
    <property type="entry name" value="Cullin repeat-like"/>
    <property type="match status" value="1"/>
</dbReference>
<dbReference type="Pfam" id="PF00888">
    <property type="entry name" value="Cullin"/>
    <property type="match status" value="1"/>
</dbReference>
<proteinExistence type="inferred from homology"/>
<dbReference type="GO" id="GO:0006511">
    <property type="term" value="P:ubiquitin-dependent protein catabolic process"/>
    <property type="evidence" value="ECO:0007669"/>
    <property type="project" value="InterPro"/>
</dbReference>
<dbReference type="InterPro" id="IPR001373">
    <property type="entry name" value="Cullin_N"/>
</dbReference>
<keyword evidence="2" id="KW-0833">Ubl conjugation pathway</keyword>
<comment type="similarity">
    <text evidence="1">Belongs to the cullin family.</text>
</comment>
<evidence type="ECO:0000313" key="5">
    <source>
        <dbReference type="Proteomes" id="UP001175271"/>
    </source>
</evidence>
<evidence type="ECO:0000313" key="4">
    <source>
        <dbReference type="EMBL" id="KAK0415184.1"/>
    </source>
</evidence>
<comment type="caution">
    <text evidence="4">The sequence shown here is derived from an EMBL/GenBank/DDBJ whole genome shotgun (WGS) entry which is preliminary data.</text>
</comment>
<evidence type="ECO:0000256" key="2">
    <source>
        <dbReference type="ARBA" id="ARBA00022786"/>
    </source>
</evidence>
<name>A0AA39I1M1_9BILA</name>
<accession>A0AA39I1M1</accession>
<dbReference type="InterPro" id="IPR016159">
    <property type="entry name" value="Cullin_repeat-like_dom_sf"/>
</dbReference>
<feature type="domain" description="Cullin N-terminal" evidence="3">
    <location>
        <begin position="19"/>
        <end position="176"/>
    </location>
</feature>
<keyword evidence="5" id="KW-1185">Reference proteome</keyword>
<dbReference type="AlphaFoldDB" id="A0AA39I1M1"/>
<organism evidence="4 5">
    <name type="scientific">Steinernema hermaphroditum</name>
    <dbReference type="NCBI Taxonomy" id="289476"/>
    <lineage>
        <taxon>Eukaryota</taxon>
        <taxon>Metazoa</taxon>
        <taxon>Ecdysozoa</taxon>
        <taxon>Nematoda</taxon>
        <taxon>Chromadorea</taxon>
        <taxon>Rhabditida</taxon>
        <taxon>Tylenchina</taxon>
        <taxon>Panagrolaimomorpha</taxon>
        <taxon>Strongyloidoidea</taxon>
        <taxon>Steinernematidae</taxon>
        <taxon>Steinernema</taxon>
    </lineage>
</organism>
<protein>
    <recommendedName>
        <fullName evidence="3">Cullin N-terminal domain-containing protein</fullName>
    </recommendedName>
</protein>
<gene>
    <name evidence="4" type="ORF">QR680_011814</name>
</gene>
<dbReference type="Gene3D" id="1.20.1310.10">
    <property type="entry name" value="Cullin Repeats"/>
    <property type="match status" value="1"/>
</dbReference>
<sequence>MDFFAMPTVEEVSAGIIPTLEKVHRQEKVSITEYMQLYTRICNYCQRGRDSLFNNGGAVVYEVLAHYVREFVSLQAAKINSLPTDEMRLAEYTTVWENYKKSVSLVNKGFRFMNLHWVLHYNYSKMIEEKAKGAEQKEKRLDVYTLYMTTWKKEMFEKNESAILDSTRTSMKAEVDQAISEHLNAVQKYCAVEFAQRQQ</sequence>
<evidence type="ECO:0000256" key="1">
    <source>
        <dbReference type="ARBA" id="ARBA00006019"/>
    </source>
</evidence>
<dbReference type="GO" id="GO:0031625">
    <property type="term" value="F:ubiquitin protein ligase binding"/>
    <property type="evidence" value="ECO:0007669"/>
    <property type="project" value="InterPro"/>
</dbReference>
<reference evidence="4" key="1">
    <citation type="submission" date="2023-06" db="EMBL/GenBank/DDBJ databases">
        <title>Genomic analysis of the entomopathogenic nematode Steinernema hermaphroditum.</title>
        <authorList>
            <person name="Schwarz E.M."/>
            <person name="Heppert J.K."/>
            <person name="Baniya A."/>
            <person name="Schwartz H.T."/>
            <person name="Tan C.-H."/>
            <person name="Antoshechkin I."/>
            <person name="Sternberg P.W."/>
            <person name="Goodrich-Blair H."/>
            <person name="Dillman A.R."/>
        </authorList>
    </citation>
    <scope>NUCLEOTIDE SEQUENCE</scope>
    <source>
        <strain evidence="4">PS9179</strain>
        <tissue evidence="4">Whole animal</tissue>
    </source>
</reference>
<evidence type="ECO:0000259" key="3">
    <source>
        <dbReference type="Pfam" id="PF00888"/>
    </source>
</evidence>
<dbReference type="Proteomes" id="UP001175271">
    <property type="component" value="Unassembled WGS sequence"/>
</dbReference>
<dbReference type="EMBL" id="JAUCMV010000002">
    <property type="protein sequence ID" value="KAK0415184.1"/>
    <property type="molecule type" value="Genomic_DNA"/>
</dbReference>